<reference evidence="5 6" key="1">
    <citation type="journal article" date="2018" name="Cell">
        <title>The Chara Genome: Secondary Complexity and Implications for Plant Terrestrialization.</title>
        <authorList>
            <person name="Nishiyama T."/>
            <person name="Sakayama H."/>
            <person name="Vries J.D."/>
            <person name="Buschmann H."/>
            <person name="Saint-Marcoux D."/>
            <person name="Ullrich K.K."/>
            <person name="Haas F.B."/>
            <person name="Vanderstraeten L."/>
            <person name="Becker D."/>
            <person name="Lang D."/>
            <person name="Vosolsobe S."/>
            <person name="Rombauts S."/>
            <person name="Wilhelmsson P.K.I."/>
            <person name="Janitza P."/>
            <person name="Kern R."/>
            <person name="Heyl A."/>
            <person name="Rumpler F."/>
            <person name="Villalobos L.I.A.C."/>
            <person name="Clay J.M."/>
            <person name="Skokan R."/>
            <person name="Toyoda A."/>
            <person name="Suzuki Y."/>
            <person name="Kagoshima H."/>
            <person name="Schijlen E."/>
            <person name="Tajeshwar N."/>
            <person name="Catarino B."/>
            <person name="Hetherington A.J."/>
            <person name="Saltykova A."/>
            <person name="Bonnot C."/>
            <person name="Breuninger H."/>
            <person name="Symeonidi A."/>
            <person name="Radhakrishnan G.V."/>
            <person name="Van Nieuwerburgh F."/>
            <person name="Deforce D."/>
            <person name="Chang C."/>
            <person name="Karol K.G."/>
            <person name="Hedrich R."/>
            <person name="Ulvskov P."/>
            <person name="Glockner G."/>
            <person name="Delwiche C.F."/>
            <person name="Petrasek J."/>
            <person name="Van de Peer Y."/>
            <person name="Friml J."/>
            <person name="Beilby M."/>
            <person name="Dolan L."/>
            <person name="Kohara Y."/>
            <person name="Sugano S."/>
            <person name="Fujiyama A."/>
            <person name="Delaux P.-M."/>
            <person name="Quint M."/>
            <person name="TheiBen G."/>
            <person name="Hagemann M."/>
            <person name="Harholt J."/>
            <person name="Dunand C."/>
            <person name="Zachgo S."/>
            <person name="Langdale J."/>
            <person name="Maumus F."/>
            <person name="Straeten D.V.D."/>
            <person name="Gould S.B."/>
            <person name="Rensing S.A."/>
        </authorList>
    </citation>
    <scope>NUCLEOTIDE SEQUENCE [LARGE SCALE GENOMIC DNA]</scope>
    <source>
        <strain evidence="5 6">S276</strain>
    </source>
</reference>
<evidence type="ECO:0000313" key="6">
    <source>
        <dbReference type="Proteomes" id="UP000265515"/>
    </source>
</evidence>
<dbReference type="GO" id="GO:0031297">
    <property type="term" value="P:replication fork processing"/>
    <property type="evidence" value="ECO:0007669"/>
    <property type="project" value="TreeGrafter"/>
</dbReference>
<evidence type="ECO:0000256" key="3">
    <source>
        <dbReference type="ARBA" id="ARBA00044768"/>
    </source>
</evidence>
<sequence length="280" mass="32364">MKTDLLKLHPVRMDMMKTDRMKINHIKIDPMTMDLNRLPNQNCLIELVEFARYMQMAEHKREFYELIDPERRCHLFFDMEFDTQLNRGVDGDAMVETVVGIISSLIPTQFPGLYGLEDAWILDTDSSREKKFSRHLLVKIPGMMFNNIAHVNKFVSMICNHIKCNRGKVLSYDKLFVEKRQGPGLFIDLNVYKSKQLMRLPFSTKQRLSSFLRPTGRFGTPAFTIHNLQELRKIFISETNVDICQDPELFNGEKGEIDTGCVLQSDNFHTSTVGSSSCAI</sequence>
<dbReference type="GO" id="GO:0003887">
    <property type="term" value="F:DNA-directed DNA polymerase activity"/>
    <property type="evidence" value="ECO:0007669"/>
    <property type="project" value="UniProtKB-EC"/>
</dbReference>
<dbReference type="GO" id="GO:0003682">
    <property type="term" value="F:chromatin binding"/>
    <property type="evidence" value="ECO:0007669"/>
    <property type="project" value="TreeGrafter"/>
</dbReference>
<dbReference type="EMBL" id="BFEA01000083">
    <property type="protein sequence ID" value="GBG67135.1"/>
    <property type="molecule type" value="Genomic_DNA"/>
</dbReference>
<dbReference type="Proteomes" id="UP000265515">
    <property type="component" value="Unassembled WGS sequence"/>
</dbReference>
<name>A0A388KAP3_CHABU</name>
<dbReference type="InterPro" id="IPR044917">
    <property type="entry name" value="PRIMPOL"/>
</dbReference>
<evidence type="ECO:0000256" key="2">
    <source>
        <dbReference type="ARBA" id="ARBA00044677"/>
    </source>
</evidence>
<gene>
    <name evidence="5" type="ORF">CBR_g81559</name>
</gene>
<dbReference type="OrthoDB" id="5988181at2759"/>
<comment type="catalytic activity">
    <reaction evidence="2">
        <text>ssDNA + n NTP = ssDNA/pppN(pN)n-1 hybrid + (n-1) diphosphate.</text>
        <dbReference type="EC" id="2.7.7.102"/>
    </reaction>
</comment>
<organism evidence="5 6">
    <name type="scientific">Chara braunii</name>
    <name type="common">Braun's stonewort</name>
    <dbReference type="NCBI Taxonomy" id="69332"/>
    <lineage>
        <taxon>Eukaryota</taxon>
        <taxon>Viridiplantae</taxon>
        <taxon>Streptophyta</taxon>
        <taxon>Charophyceae</taxon>
        <taxon>Charales</taxon>
        <taxon>Characeae</taxon>
        <taxon>Chara</taxon>
    </lineage>
</organism>
<dbReference type="Gramene" id="GBG67135">
    <property type="protein sequence ID" value="GBG67135"/>
    <property type="gene ID" value="CBR_g81559"/>
</dbReference>
<dbReference type="STRING" id="69332.A0A388KAP3"/>
<dbReference type="GO" id="GO:0042276">
    <property type="term" value="P:error-prone translesion synthesis"/>
    <property type="evidence" value="ECO:0007669"/>
    <property type="project" value="InterPro"/>
</dbReference>
<evidence type="ECO:0000256" key="4">
    <source>
        <dbReference type="ARBA" id="ARBA00047303"/>
    </source>
</evidence>
<protein>
    <recommendedName>
        <fullName evidence="1">DNA-directed primase/polymerase protein</fullName>
        <ecNumber evidence="3">2.7.7.102</ecNumber>
    </recommendedName>
</protein>
<keyword evidence="6" id="KW-1185">Reference proteome</keyword>
<dbReference type="PANTHER" id="PTHR31399:SF0">
    <property type="entry name" value="DNA-DIRECTED PRIMASE_POLYMERASE PROTEIN"/>
    <property type="match status" value="1"/>
</dbReference>
<evidence type="ECO:0000313" key="5">
    <source>
        <dbReference type="EMBL" id="GBG67135.1"/>
    </source>
</evidence>
<comment type="catalytic activity">
    <reaction evidence="4">
        <text>DNA(n) + a 2'-deoxyribonucleoside 5'-triphosphate = DNA(n+1) + diphosphate</text>
        <dbReference type="Rhea" id="RHEA:22508"/>
        <dbReference type="Rhea" id="RHEA-COMP:17339"/>
        <dbReference type="Rhea" id="RHEA-COMP:17340"/>
        <dbReference type="ChEBI" id="CHEBI:33019"/>
        <dbReference type="ChEBI" id="CHEBI:61560"/>
        <dbReference type="ChEBI" id="CHEBI:173112"/>
        <dbReference type="EC" id="2.7.7.7"/>
    </reaction>
    <physiologicalReaction direction="left-to-right" evidence="4">
        <dbReference type="Rhea" id="RHEA:22509"/>
    </physiologicalReaction>
</comment>
<dbReference type="GO" id="GO:0005634">
    <property type="term" value="C:nucleus"/>
    <property type="evidence" value="ECO:0007669"/>
    <property type="project" value="TreeGrafter"/>
</dbReference>
<dbReference type="GO" id="GO:0006264">
    <property type="term" value="P:mitochondrial DNA replication"/>
    <property type="evidence" value="ECO:0007669"/>
    <property type="project" value="TreeGrafter"/>
</dbReference>
<accession>A0A388KAP3</accession>
<dbReference type="GO" id="GO:0009411">
    <property type="term" value="P:response to UV"/>
    <property type="evidence" value="ECO:0007669"/>
    <property type="project" value="TreeGrafter"/>
</dbReference>
<dbReference type="GO" id="GO:0005759">
    <property type="term" value="C:mitochondrial matrix"/>
    <property type="evidence" value="ECO:0007669"/>
    <property type="project" value="TreeGrafter"/>
</dbReference>
<dbReference type="AlphaFoldDB" id="A0A388KAP3"/>
<proteinExistence type="predicted"/>
<dbReference type="PANTHER" id="PTHR31399">
    <property type="entry name" value="DNA-DIRECTED PRIMASE / POLYMERASE PROTEIN"/>
    <property type="match status" value="1"/>
</dbReference>
<evidence type="ECO:0000256" key="1">
    <source>
        <dbReference type="ARBA" id="ARBA00026139"/>
    </source>
</evidence>
<dbReference type="EC" id="2.7.7.102" evidence="3"/>
<comment type="caution">
    <text evidence="5">The sequence shown here is derived from an EMBL/GenBank/DDBJ whole genome shotgun (WGS) entry which is preliminary data.</text>
</comment>